<reference evidence="2" key="1">
    <citation type="submission" date="2018-06" db="EMBL/GenBank/DDBJ databases">
        <authorList>
            <person name="Zhirakovskaya E."/>
        </authorList>
    </citation>
    <scope>NUCLEOTIDE SEQUENCE</scope>
</reference>
<dbReference type="Pfam" id="PF07589">
    <property type="entry name" value="PEP-CTERM"/>
    <property type="match status" value="1"/>
</dbReference>
<evidence type="ECO:0000259" key="1">
    <source>
        <dbReference type="Pfam" id="PF07589"/>
    </source>
</evidence>
<gene>
    <name evidence="2" type="ORF">MNBD_ALPHA04-1828</name>
</gene>
<dbReference type="EMBL" id="UOEF01000441">
    <property type="protein sequence ID" value="VAW05529.1"/>
    <property type="molecule type" value="Genomic_DNA"/>
</dbReference>
<protein>
    <recommendedName>
        <fullName evidence="1">Ice-binding protein C-terminal domain-containing protein</fullName>
    </recommendedName>
</protein>
<evidence type="ECO:0000313" key="2">
    <source>
        <dbReference type="EMBL" id="VAW05529.1"/>
    </source>
</evidence>
<feature type="domain" description="Ice-binding protein C-terminal" evidence="1">
    <location>
        <begin position="135"/>
        <end position="160"/>
    </location>
</feature>
<accession>A0A3B0SZG8</accession>
<dbReference type="NCBIfam" id="TIGR02595">
    <property type="entry name" value="PEP_CTERM"/>
    <property type="match status" value="1"/>
</dbReference>
<dbReference type="NCBIfam" id="NF038126">
    <property type="entry name" value="PEP_CTERM_FxDxF"/>
    <property type="match status" value="1"/>
</dbReference>
<dbReference type="NCBIfam" id="NF035944">
    <property type="entry name" value="PEPxxWA-CTERM"/>
    <property type="match status" value="1"/>
</dbReference>
<sequence>MKVTGKLAGAVLAATMTIAAPSAANAAHTIVFDGTSGTFSNESIAVGAFSDTFTFSVVLPGNLASTVSSVLGSQMSNIDFTSVTLNGIDFDILASGAVEFRQVLNLAAGTNPQTLIVSGISGGNGSYAGTLAFASVPEPATWGMLIFGFGAIGGAMRRRRNVTTKVSYA</sequence>
<proteinExistence type="predicted"/>
<organism evidence="2">
    <name type="scientific">hydrothermal vent metagenome</name>
    <dbReference type="NCBI Taxonomy" id="652676"/>
    <lineage>
        <taxon>unclassified sequences</taxon>
        <taxon>metagenomes</taxon>
        <taxon>ecological metagenomes</taxon>
    </lineage>
</organism>
<name>A0A3B0SZG8_9ZZZZ</name>
<dbReference type="AlphaFoldDB" id="A0A3B0SZG8"/>
<dbReference type="InterPro" id="IPR013424">
    <property type="entry name" value="Ice-binding_C"/>
</dbReference>